<comment type="caution">
    <text evidence="2">The sequence shown here is derived from an EMBL/GenBank/DDBJ whole genome shotgun (WGS) entry which is preliminary data.</text>
</comment>
<feature type="region of interest" description="Disordered" evidence="1">
    <location>
        <begin position="15"/>
        <end position="35"/>
    </location>
</feature>
<evidence type="ECO:0000256" key="1">
    <source>
        <dbReference type="SAM" id="MobiDB-lite"/>
    </source>
</evidence>
<dbReference type="Proteomes" id="UP000789901">
    <property type="component" value="Unassembled WGS sequence"/>
</dbReference>
<sequence length="253" mass="29359">MLRILFKKKNALKRKGVKRNRNYRDGRDSKTTQEEVFRPKLVTNQGIDITKEFEVAQEIYAERLSKQDEEAAQKTEGTKKFKRKHTTKGQNEMESEQNKGDTQVEEMTSEVAEIKTNTDMETDMTLPQSDIEGTESQAIGVGTEDHQTPDLSLTKNVQLIEMDLQWKQRLAERLEAELRKNAQEQVLKDKEVQKVSYSEVAKGPIREQALKEKEKQKLLYSKVTRGQKEVQKRAFNEDRQEKISKGKKRAKEA</sequence>
<evidence type="ECO:0000313" key="2">
    <source>
        <dbReference type="EMBL" id="CAG8815524.1"/>
    </source>
</evidence>
<protein>
    <submittedName>
        <fullName evidence="2">3900_t:CDS:1</fullName>
    </submittedName>
</protein>
<organism evidence="2 3">
    <name type="scientific">Gigaspora margarita</name>
    <dbReference type="NCBI Taxonomy" id="4874"/>
    <lineage>
        <taxon>Eukaryota</taxon>
        <taxon>Fungi</taxon>
        <taxon>Fungi incertae sedis</taxon>
        <taxon>Mucoromycota</taxon>
        <taxon>Glomeromycotina</taxon>
        <taxon>Glomeromycetes</taxon>
        <taxon>Diversisporales</taxon>
        <taxon>Gigasporaceae</taxon>
        <taxon>Gigaspora</taxon>
    </lineage>
</organism>
<feature type="compositionally biased region" description="Basic and acidic residues" evidence="1">
    <location>
        <begin position="63"/>
        <end position="79"/>
    </location>
</feature>
<evidence type="ECO:0000313" key="3">
    <source>
        <dbReference type="Proteomes" id="UP000789901"/>
    </source>
</evidence>
<reference evidence="2 3" key="1">
    <citation type="submission" date="2021-06" db="EMBL/GenBank/DDBJ databases">
        <authorList>
            <person name="Kallberg Y."/>
            <person name="Tangrot J."/>
            <person name="Rosling A."/>
        </authorList>
    </citation>
    <scope>NUCLEOTIDE SEQUENCE [LARGE SCALE GENOMIC DNA]</scope>
    <source>
        <strain evidence="2 3">120-4 pot B 10/14</strain>
    </source>
</reference>
<feature type="compositionally biased region" description="Basic and acidic residues" evidence="1">
    <location>
        <begin position="22"/>
        <end position="35"/>
    </location>
</feature>
<accession>A0ABN7W5I4</accession>
<dbReference type="EMBL" id="CAJVQB010030417">
    <property type="protein sequence ID" value="CAG8815524.1"/>
    <property type="molecule type" value="Genomic_DNA"/>
</dbReference>
<feature type="compositionally biased region" description="Basic and acidic residues" evidence="1">
    <location>
        <begin position="229"/>
        <end position="244"/>
    </location>
</feature>
<feature type="non-terminal residue" evidence="2">
    <location>
        <position position="253"/>
    </location>
</feature>
<name>A0ABN7W5I4_GIGMA</name>
<keyword evidence="3" id="KW-1185">Reference proteome</keyword>
<proteinExistence type="predicted"/>
<gene>
    <name evidence="2" type="ORF">GMARGA_LOCUS26314</name>
</gene>
<feature type="region of interest" description="Disordered" evidence="1">
    <location>
        <begin position="63"/>
        <end position="106"/>
    </location>
</feature>
<feature type="region of interest" description="Disordered" evidence="1">
    <location>
        <begin position="229"/>
        <end position="253"/>
    </location>
</feature>